<evidence type="ECO:0000256" key="1">
    <source>
        <dbReference type="SAM" id="Coils"/>
    </source>
</evidence>
<reference evidence="4" key="2">
    <citation type="submission" date="2025-09" db="UniProtKB">
        <authorList>
            <consortium name="Ensembl"/>
        </authorList>
    </citation>
    <scope>IDENTIFICATION</scope>
</reference>
<dbReference type="InterPro" id="IPR002048">
    <property type="entry name" value="EF_hand_dom"/>
</dbReference>
<dbReference type="Pfam" id="PF15799">
    <property type="entry name" value="CCD48"/>
    <property type="match status" value="3"/>
</dbReference>
<accession>A0A8C5QSH4</accession>
<feature type="coiled-coil region" evidence="1">
    <location>
        <begin position="441"/>
        <end position="493"/>
    </location>
</feature>
<reference evidence="4" key="1">
    <citation type="submission" date="2025-08" db="UniProtKB">
        <authorList>
            <consortium name="Ensembl"/>
        </authorList>
    </citation>
    <scope>IDENTIFICATION</scope>
</reference>
<feature type="region of interest" description="Disordered" evidence="2">
    <location>
        <begin position="120"/>
        <end position="157"/>
    </location>
</feature>
<dbReference type="Gene3D" id="1.10.238.10">
    <property type="entry name" value="EF-hand"/>
    <property type="match status" value="1"/>
</dbReference>
<dbReference type="OrthoDB" id="10054715at2759"/>
<sequence>METSEDPYCPSRPARRTQWLVSALAYHYGLDKGVENEIIVLANGLDQYLQEIFHHLDWQGSGTVSRSEFRTLCDVLGLEPDQEECEGLLDDLPEELNFRHFHAKLCGYFSTKGGCQSRTGRLPVGKESEHIETQIRLRRPLRRRSSPGSRGSQAEDVLERLEDENTSLRELVEDMRAALQSSDARSLALQVGLRKCHTSHPTKGDYIMSNMHVLSQRYTLTTCVQSVLREVNLIQSSRDDQLEEIMRMNRDLEDELSRSQKALLYLEDCNEQLRKEQAEMRRRAEEARQAVLQCFGKVKDLEEKSNQAACLQLHMQELDMEVQYYRSEVRKSQMVTRRSVKLFHLLAHQDRCSPTGDVDILPIVEDEMFRSVEGQAASDEEEDKWADQRHYHEAYVPQSLTSVSCCGSGCDDKMIKKLLLNAGKSNSNDHRNTTTFLIERIARLMEQLKCKDKEMEKLQIEMDKLKDPLLQGLEKKEEELELLRMDLQMLETERVRLSLIEEKLLDVLQLLQQLRSLKISKRELGRLLLNTLGLCQEPNNAKEYVFEVLDTLHHELSVCDLLKGQCSNPEDNRQPLATTLVISC</sequence>
<feature type="compositionally biased region" description="Basic residues" evidence="2">
    <location>
        <begin position="136"/>
        <end position="145"/>
    </location>
</feature>
<organism evidence="4 5">
    <name type="scientific">Leptobrachium leishanense</name>
    <name type="common">Leishan spiny toad</name>
    <dbReference type="NCBI Taxonomy" id="445787"/>
    <lineage>
        <taxon>Eukaryota</taxon>
        <taxon>Metazoa</taxon>
        <taxon>Chordata</taxon>
        <taxon>Craniata</taxon>
        <taxon>Vertebrata</taxon>
        <taxon>Euteleostomi</taxon>
        <taxon>Amphibia</taxon>
        <taxon>Batrachia</taxon>
        <taxon>Anura</taxon>
        <taxon>Pelobatoidea</taxon>
        <taxon>Megophryidae</taxon>
        <taxon>Leptobrachium</taxon>
    </lineage>
</organism>
<dbReference type="GO" id="GO:0005509">
    <property type="term" value="F:calcium ion binding"/>
    <property type="evidence" value="ECO:0007669"/>
    <property type="project" value="InterPro"/>
</dbReference>
<feature type="domain" description="EF-hand" evidence="3">
    <location>
        <begin position="44"/>
        <end position="79"/>
    </location>
</feature>
<feature type="compositionally biased region" description="Basic and acidic residues" evidence="2">
    <location>
        <begin position="124"/>
        <end position="135"/>
    </location>
</feature>
<evidence type="ECO:0000313" key="5">
    <source>
        <dbReference type="Proteomes" id="UP000694569"/>
    </source>
</evidence>
<keyword evidence="5" id="KW-1185">Reference proteome</keyword>
<keyword evidence="1" id="KW-0175">Coiled coil</keyword>
<evidence type="ECO:0000256" key="2">
    <source>
        <dbReference type="SAM" id="MobiDB-lite"/>
    </source>
</evidence>
<dbReference type="InterPro" id="IPR011992">
    <property type="entry name" value="EF-hand-dom_pair"/>
</dbReference>
<evidence type="ECO:0000313" key="4">
    <source>
        <dbReference type="Ensembl" id="ENSLLEP00000041443.1"/>
    </source>
</evidence>
<feature type="coiled-coil region" evidence="1">
    <location>
        <begin position="242"/>
        <end position="321"/>
    </location>
</feature>
<dbReference type="SUPFAM" id="SSF47473">
    <property type="entry name" value="EF-hand"/>
    <property type="match status" value="1"/>
</dbReference>
<dbReference type="InterPro" id="IPR031601">
    <property type="entry name" value="CCD48"/>
</dbReference>
<proteinExistence type="predicted"/>
<dbReference type="AlphaFoldDB" id="A0A8C5QSH4"/>
<protein>
    <recommendedName>
        <fullName evidence="3">EF-hand domain-containing protein</fullName>
    </recommendedName>
</protein>
<dbReference type="PROSITE" id="PS50222">
    <property type="entry name" value="EF_HAND_2"/>
    <property type="match status" value="1"/>
</dbReference>
<name>A0A8C5QSH4_9ANUR</name>
<evidence type="ECO:0000259" key="3">
    <source>
        <dbReference type="PROSITE" id="PS50222"/>
    </source>
</evidence>
<dbReference type="Ensembl" id="ENSLLET00000043108.1">
    <property type="protein sequence ID" value="ENSLLEP00000041443.1"/>
    <property type="gene ID" value="ENSLLEG00000026375.1"/>
</dbReference>
<dbReference type="GeneTree" id="ENSGT00940000163561"/>
<dbReference type="Proteomes" id="UP000694569">
    <property type="component" value="Unplaced"/>
</dbReference>